<evidence type="ECO:0000256" key="5">
    <source>
        <dbReference type="ARBA" id="ARBA00022741"/>
    </source>
</evidence>
<feature type="transmembrane region" description="Helical" evidence="10">
    <location>
        <begin position="61"/>
        <end position="84"/>
    </location>
</feature>
<evidence type="ECO:0000256" key="8">
    <source>
        <dbReference type="ARBA" id="ARBA00022989"/>
    </source>
</evidence>
<keyword evidence="12" id="KW-1185">Reference proteome</keyword>
<evidence type="ECO:0000256" key="4">
    <source>
        <dbReference type="ARBA" id="ARBA00022692"/>
    </source>
</evidence>
<dbReference type="Pfam" id="PF05108">
    <property type="entry name" value="T7SS_ESX1_EccB"/>
    <property type="match status" value="1"/>
</dbReference>
<dbReference type="InterPro" id="IPR007795">
    <property type="entry name" value="T7SS_EccB"/>
</dbReference>
<dbReference type="OrthoDB" id="3847604at2"/>
<keyword evidence="8 10" id="KW-1133">Transmembrane helix</keyword>
<dbReference type="GO" id="GO:0005524">
    <property type="term" value="F:ATP binding"/>
    <property type="evidence" value="ECO:0007669"/>
    <property type="project" value="UniProtKB-KW"/>
</dbReference>
<dbReference type="Gene3D" id="3.30.2390.20">
    <property type="entry name" value="Type VII secretion system EccB, repeat 1 domain"/>
    <property type="match status" value="1"/>
</dbReference>
<evidence type="ECO:0000256" key="7">
    <source>
        <dbReference type="ARBA" id="ARBA00022840"/>
    </source>
</evidence>
<dbReference type="InterPro" id="IPR044857">
    <property type="entry name" value="T7SS_EccB_R1"/>
</dbReference>
<dbReference type="STRING" id="1440774.Y900_028420"/>
<proteinExistence type="inferred from homology"/>
<dbReference type="PANTHER" id="PTHR40765">
    <property type="entry name" value="ESX-2 SECRETION SYSTEM ATPASE ECCB2"/>
    <property type="match status" value="1"/>
</dbReference>
<dbReference type="GO" id="GO:0016787">
    <property type="term" value="F:hydrolase activity"/>
    <property type="evidence" value="ECO:0007669"/>
    <property type="project" value="UniProtKB-KW"/>
</dbReference>
<dbReference type="RefSeq" id="WP_036348501.1">
    <property type="nucleotide sequence ID" value="NZ_JALN02000002.1"/>
</dbReference>
<evidence type="ECO:0000256" key="3">
    <source>
        <dbReference type="ARBA" id="ARBA00022475"/>
    </source>
</evidence>
<dbReference type="Proteomes" id="UP000022835">
    <property type="component" value="Unassembled WGS sequence"/>
</dbReference>
<name>A0A064CEQ0_9MYCO</name>
<dbReference type="EMBL" id="JALN02000002">
    <property type="protein sequence ID" value="KDE97198.1"/>
    <property type="molecule type" value="Genomic_DNA"/>
</dbReference>
<dbReference type="eggNOG" id="COG3266">
    <property type="taxonomic scope" value="Bacteria"/>
</dbReference>
<keyword evidence="3" id="KW-1003">Cell membrane</keyword>
<dbReference type="PANTHER" id="PTHR40765:SF2">
    <property type="entry name" value="ESX-2 SECRETION SYSTEM ATPASE ECCB2"/>
    <property type="match status" value="1"/>
</dbReference>
<reference evidence="11" key="1">
    <citation type="submission" date="2014-05" db="EMBL/GenBank/DDBJ databases">
        <title>Genome sequence of Mycobacterium aromaticivorans strain JS19b1T (= DSM 45407T).</title>
        <authorList>
            <person name="Kwak Y."/>
            <person name="Park G.-S."/>
            <person name="Li Q.X."/>
            <person name="Lee S.-E."/>
            <person name="Shin J.-H."/>
        </authorList>
    </citation>
    <scope>NUCLEOTIDE SEQUENCE [LARGE SCALE GENOMIC DNA]</scope>
    <source>
        <strain evidence="11">JS19b1</strain>
    </source>
</reference>
<dbReference type="NCBIfam" id="TIGR03919">
    <property type="entry name" value="T7SS_EccB"/>
    <property type="match status" value="1"/>
</dbReference>
<dbReference type="GO" id="GO:0005886">
    <property type="term" value="C:plasma membrane"/>
    <property type="evidence" value="ECO:0007669"/>
    <property type="project" value="UniProtKB-SubCell"/>
</dbReference>
<evidence type="ECO:0000313" key="11">
    <source>
        <dbReference type="EMBL" id="KDE97198.1"/>
    </source>
</evidence>
<evidence type="ECO:0000256" key="2">
    <source>
        <dbReference type="ARBA" id="ARBA00008149"/>
    </source>
</evidence>
<keyword evidence="5" id="KW-0547">Nucleotide-binding</keyword>
<organism evidence="11 12">
    <name type="scientific">Mycolicibacterium aromaticivorans JS19b1 = JCM 16368</name>
    <dbReference type="NCBI Taxonomy" id="1440774"/>
    <lineage>
        <taxon>Bacteria</taxon>
        <taxon>Bacillati</taxon>
        <taxon>Actinomycetota</taxon>
        <taxon>Actinomycetes</taxon>
        <taxon>Mycobacteriales</taxon>
        <taxon>Mycobacteriaceae</taxon>
        <taxon>Mycolicibacterium</taxon>
    </lineage>
</organism>
<evidence type="ECO:0000256" key="9">
    <source>
        <dbReference type="ARBA" id="ARBA00023136"/>
    </source>
</evidence>
<comment type="similarity">
    <text evidence="2">Belongs to the EccB family.</text>
</comment>
<comment type="subcellular location">
    <subcellularLocation>
        <location evidence="1">Cell membrane</location>
        <topology evidence="1">Single-pass membrane protein</topology>
    </subcellularLocation>
</comment>
<comment type="caution">
    <text evidence="11">The sequence shown here is derived from an EMBL/GenBank/DDBJ whole genome shotgun (WGS) entry which is preliminary data.</text>
</comment>
<evidence type="ECO:0000256" key="1">
    <source>
        <dbReference type="ARBA" id="ARBA00004162"/>
    </source>
</evidence>
<evidence type="ECO:0000313" key="12">
    <source>
        <dbReference type="Proteomes" id="UP000022835"/>
    </source>
</evidence>
<keyword evidence="9 10" id="KW-0472">Membrane</keyword>
<dbReference type="InterPro" id="IPR042485">
    <property type="entry name" value="T7SS_EccB_R3"/>
</dbReference>
<protein>
    <submittedName>
        <fullName evidence="11">Secretion protein EccB</fullName>
    </submittedName>
</protein>
<sequence>MAGERGSAAEDKEVARRRLGRGLGYATRVQVTAHQFMARRAALGMTRRQVRMEAEPGRREWMAVLAGMSIVVVICVGALFWSFIRPAGSVGDSKIVADQDGGALYVNVGNVLYPALNLSSARLIAGQATNPVRVRRSEIDSRPRGVMVGIPGAPNVMNATAPAGSSWLVCDAVTKAFGAGAPEPVTVTVIDGRPDLSDRRKVLDKSDGVLLRFGTDVWLIRDGRRSLVDAGQRPVLLALGVTAEDLAAARPMSQALLNAIPVAPPLTVPVIPGLGNPAPFPGAPGPVGTVVSTPQVEGNTTYSVVLQSGMQTISPIVAQILQNAGGNPTGAVPVIAGSVLSQLPSVTIIDTSIYPDEPLKVVDTQANPATCWWWEKGAGENRTTTSVVSGATIPLPADRGGDIVKLVPSEKTGGQVADQIFFGPDYENYVVSTGNGPTASTKESAWWLSESGVRFGVQRDQETLTALGLNTEPKPAPWSVLRLFVAGPTLSKADALVRHNTLPLDRNPGALEQPQ</sequence>
<keyword evidence="4 10" id="KW-0812">Transmembrane</keyword>
<gene>
    <name evidence="11" type="ORF">Y900_028420</name>
</gene>
<evidence type="ECO:0000256" key="10">
    <source>
        <dbReference type="SAM" id="Phobius"/>
    </source>
</evidence>
<dbReference type="Gene3D" id="2.40.50.910">
    <property type="entry name" value="Type VII secretion system EccB, repeat 3 domain"/>
    <property type="match status" value="1"/>
</dbReference>
<keyword evidence="7" id="KW-0067">ATP-binding</keyword>
<dbReference type="GO" id="GO:0005576">
    <property type="term" value="C:extracellular region"/>
    <property type="evidence" value="ECO:0007669"/>
    <property type="project" value="TreeGrafter"/>
</dbReference>
<dbReference type="AlphaFoldDB" id="A0A064CEQ0"/>
<keyword evidence="6" id="KW-0378">Hydrolase</keyword>
<evidence type="ECO:0000256" key="6">
    <source>
        <dbReference type="ARBA" id="ARBA00022801"/>
    </source>
</evidence>
<accession>A0A064CEQ0</accession>